<reference evidence="1 2" key="1">
    <citation type="journal article" date="2024" name="Nat. Commun.">
        <title>Phylogenomics reveals the evolutionary origins of lichenization in chlorophyte algae.</title>
        <authorList>
            <person name="Puginier C."/>
            <person name="Libourel C."/>
            <person name="Otte J."/>
            <person name="Skaloud P."/>
            <person name="Haon M."/>
            <person name="Grisel S."/>
            <person name="Petersen M."/>
            <person name="Berrin J.G."/>
            <person name="Delaux P.M."/>
            <person name="Dal Grande F."/>
            <person name="Keller J."/>
        </authorList>
    </citation>
    <scope>NUCLEOTIDE SEQUENCE [LARGE SCALE GENOMIC DNA]</scope>
    <source>
        <strain evidence="1 2">SAG 2043</strain>
    </source>
</reference>
<sequence length="67" mass="7286">MTLRVHPARIPSGASPQNHCENASGLPNLLHHRFQFTACGKPCCRGRQDYKLQGGGSGLQTQRQNTG</sequence>
<protein>
    <submittedName>
        <fullName evidence="1">Uncharacterized protein</fullName>
    </submittedName>
</protein>
<evidence type="ECO:0000313" key="2">
    <source>
        <dbReference type="Proteomes" id="UP001489004"/>
    </source>
</evidence>
<evidence type="ECO:0000313" key="1">
    <source>
        <dbReference type="EMBL" id="KAK9823761.1"/>
    </source>
</evidence>
<dbReference type="Proteomes" id="UP001489004">
    <property type="component" value="Unassembled WGS sequence"/>
</dbReference>
<accession>A0AAW1QRJ0</accession>
<name>A0AAW1QRJ0_9CHLO</name>
<gene>
    <name evidence="1" type="ORF">WJX72_005272</name>
</gene>
<proteinExistence type="predicted"/>
<dbReference type="AlphaFoldDB" id="A0AAW1QRJ0"/>
<keyword evidence="2" id="KW-1185">Reference proteome</keyword>
<dbReference type="EMBL" id="JALJOR010000002">
    <property type="protein sequence ID" value="KAK9823761.1"/>
    <property type="molecule type" value="Genomic_DNA"/>
</dbReference>
<comment type="caution">
    <text evidence="1">The sequence shown here is derived from an EMBL/GenBank/DDBJ whole genome shotgun (WGS) entry which is preliminary data.</text>
</comment>
<organism evidence="1 2">
    <name type="scientific">[Myrmecia] bisecta</name>
    <dbReference type="NCBI Taxonomy" id="41462"/>
    <lineage>
        <taxon>Eukaryota</taxon>
        <taxon>Viridiplantae</taxon>
        <taxon>Chlorophyta</taxon>
        <taxon>core chlorophytes</taxon>
        <taxon>Trebouxiophyceae</taxon>
        <taxon>Trebouxiales</taxon>
        <taxon>Trebouxiaceae</taxon>
        <taxon>Myrmecia</taxon>
    </lineage>
</organism>